<dbReference type="GO" id="GO:0016887">
    <property type="term" value="F:ATP hydrolysis activity"/>
    <property type="evidence" value="ECO:0007669"/>
    <property type="project" value="InterPro"/>
</dbReference>
<keyword evidence="3" id="KW-1185">Reference proteome</keyword>
<dbReference type="OrthoDB" id="111766at2157"/>
<dbReference type="Gene3D" id="3.40.50.300">
    <property type="entry name" value="P-loop containing nucleotide triphosphate hydrolases"/>
    <property type="match status" value="1"/>
</dbReference>
<dbReference type="Proteomes" id="UP000005741">
    <property type="component" value="Chromosome"/>
</dbReference>
<dbReference type="PANTHER" id="PTHR40396">
    <property type="entry name" value="ATPASE-LIKE PROTEIN"/>
    <property type="match status" value="1"/>
</dbReference>
<proteinExistence type="predicted"/>
<dbReference type="RefSeq" id="WP_004078555.1">
    <property type="nucleotide sequence ID" value="NZ_CM001436.1"/>
</dbReference>
<sequence>MLIEYSVENFRSISEKTTLSMLTSKEIKKKHNLIKIKGIPGITKLLKSSVIYGANASGKTNQIRALDLIKFIVLMSKNLNKGDKLPYFPFMLSSGYDEEPTYFEIDFISGKKEYKYSFSYNADEIISEELSYFKNKNEIRVYCRKRDQIEVSVDEDELRGLFKHTGDNVLFLSKANNEYKPFGEVFEWFNVSLQYIGQTAAIRDDLIIDYMNKSKENKKRVLNILKNADFDIEDVSGEKIKMDRSEIPDFILNIIEKETNKPLKDEEFSKTELKSIHRRDDGSEFISEFEEFESAGTIVFFKMLGVFLDALEGHQRILVMDEFDTRLHPDLIMYLLRIFHDEEYNKANSQLIVTTHNTRILSQDFFRREQIWFTEKNKEKRNTELYSLFDYEDRVDRSVEKAYLSGRYGGLPDIFYGSI</sequence>
<name>H1Z1F2_9EURY</name>
<gene>
    <name evidence="2" type="ORF">Metlim_2238</name>
</gene>
<evidence type="ECO:0000259" key="1">
    <source>
        <dbReference type="Pfam" id="PF13304"/>
    </source>
</evidence>
<evidence type="ECO:0000313" key="3">
    <source>
        <dbReference type="Proteomes" id="UP000005741"/>
    </source>
</evidence>
<dbReference type="PANTHER" id="PTHR40396:SF1">
    <property type="entry name" value="ATPASE AAA-TYPE CORE DOMAIN-CONTAINING PROTEIN"/>
    <property type="match status" value="1"/>
</dbReference>
<dbReference type="PATRIC" id="fig|937775.9.peg.2533"/>
<accession>H1Z1F2</accession>
<dbReference type="InterPro" id="IPR003959">
    <property type="entry name" value="ATPase_AAA_core"/>
</dbReference>
<protein>
    <recommendedName>
        <fullName evidence="1">ATPase AAA-type core domain-containing protein</fullName>
    </recommendedName>
</protein>
<dbReference type="InterPro" id="IPR027417">
    <property type="entry name" value="P-loop_NTPase"/>
</dbReference>
<reference evidence="2 3" key="1">
    <citation type="submission" date="2011-10" db="EMBL/GenBank/DDBJ databases">
        <title>The Improved High-Quality Draft genome of Methanoplanus limicola DSM 2279.</title>
        <authorList>
            <consortium name="US DOE Joint Genome Institute (JGI-PGF)"/>
            <person name="Lucas S."/>
            <person name="Copeland A."/>
            <person name="Lapidus A."/>
            <person name="Glavina del Rio T."/>
            <person name="Dalin E."/>
            <person name="Tice H."/>
            <person name="Bruce D."/>
            <person name="Goodwin L."/>
            <person name="Pitluck S."/>
            <person name="Peters L."/>
            <person name="Mikhailova N."/>
            <person name="Lu M."/>
            <person name="Kyrpides N."/>
            <person name="Mavromatis K."/>
            <person name="Ivanova N."/>
            <person name="Markowitz V."/>
            <person name="Cheng J.-F."/>
            <person name="Hugenholtz P."/>
            <person name="Woyke T."/>
            <person name="Wu D."/>
            <person name="Wirth R."/>
            <person name="Brambilla E.-M."/>
            <person name="Klenk H.-P."/>
            <person name="Eisen J.A."/>
        </authorList>
    </citation>
    <scope>NUCLEOTIDE SEQUENCE [LARGE SCALE GENOMIC DNA]</scope>
    <source>
        <strain evidence="2 3">DSM 2279</strain>
    </source>
</reference>
<feature type="domain" description="ATPase AAA-type core" evidence="1">
    <location>
        <begin position="50"/>
        <end position="362"/>
    </location>
</feature>
<dbReference type="STRING" id="937775.Metlim_2238"/>
<evidence type="ECO:0000313" key="2">
    <source>
        <dbReference type="EMBL" id="EHQ36299.1"/>
    </source>
</evidence>
<dbReference type="Pfam" id="PF13304">
    <property type="entry name" value="AAA_21"/>
    <property type="match status" value="1"/>
</dbReference>
<dbReference type="EMBL" id="CM001436">
    <property type="protein sequence ID" value="EHQ36299.1"/>
    <property type="molecule type" value="Genomic_DNA"/>
</dbReference>
<dbReference type="AlphaFoldDB" id="H1Z1F2"/>
<dbReference type="InParanoid" id="H1Z1F2"/>
<organism evidence="2 3">
    <name type="scientific">Methanoplanus limicola DSM 2279</name>
    <dbReference type="NCBI Taxonomy" id="937775"/>
    <lineage>
        <taxon>Archaea</taxon>
        <taxon>Methanobacteriati</taxon>
        <taxon>Methanobacteriota</taxon>
        <taxon>Stenosarchaea group</taxon>
        <taxon>Methanomicrobia</taxon>
        <taxon>Methanomicrobiales</taxon>
        <taxon>Methanomicrobiaceae</taxon>
        <taxon>Methanoplanus</taxon>
    </lineage>
</organism>
<dbReference type="HOGENOM" id="CLU_046693_2_0_2"/>
<dbReference type="GO" id="GO:0005524">
    <property type="term" value="F:ATP binding"/>
    <property type="evidence" value="ECO:0007669"/>
    <property type="project" value="InterPro"/>
</dbReference>
<dbReference type="SUPFAM" id="SSF52540">
    <property type="entry name" value="P-loop containing nucleoside triphosphate hydrolases"/>
    <property type="match status" value="1"/>
</dbReference>